<sequence length="315" mass="37481">MENIKTITIITPSFNQGQFISETIESILKQTGDFYIDYIIIDGGSSDSTMDQVKKYELILKENCVIKEYNGLNFYISSTDSEFNKCKGISYRWKSESDTGQANAINKGFQMAKGDIVAWLNSDDVYVDSLCIEKVFMFFRNTPDAYFIYAKGYRTDKNLKIMHEESYVTQYQVNDLREIDYILQPSAFWKTEILKTVGLLDEHLHYVFDWDYWIRCSEKYQLYFMDEFISFNRIYSSNKSSKGDQKRIEEIVSFLIKHNSFTQRSFEVYIHEHYTSIINSLIYKNDFLQKSIDKLTNNWMIRFYIRLRRKVNSLF</sequence>
<evidence type="ECO:0000313" key="3">
    <source>
        <dbReference type="Proteomes" id="UP001228581"/>
    </source>
</evidence>
<comment type="caution">
    <text evidence="2">The sequence shown here is derived from an EMBL/GenBank/DDBJ whole genome shotgun (WGS) entry which is preliminary data.</text>
</comment>
<dbReference type="PANTHER" id="PTHR22916">
    <property type="entry name" value="GLYCOSYLTRANSFERASE"/>
    <property type="match status" value="1"/>
</dbReference>
<keyword evidence="3" id="KW-1185">Reference proteome</keyword>
<dbReference type="GO" id="GO:0016757">
    <property type="term" value="F:glycosyltransferase activity"/>
    <property type="evidence" value="ECO:0007669"/>
    <property type="project" value="UniProtKB-KW"/>
</dbReference>
<name>A0ABT7CDC6_9BACT</name>
<dbReference type="InterPro" id="IPR029044">
    <property type="entry name" value="Nucleotide-diphossugar_trans"/>
</dbReference>
<dbReference type="RefSeq" id="WP_313991666.1">
    <property type="nucleotide sequence ID" value="NZ_JASJOT010000001.1"/>
</dbReference>
<keyword evidence="2" id="KW-0808">Transferase</keyword>
<dbReference type="Proteomes" id="UP001228581">
    <property type="component" value="Unassembled WGS sequence"/>
</dbReference>
<organism evidence="2 3">
    <name type="scientific">Xanthocytophaga flava</name>
    <dbReference type="NCBI Taxonomy" id="3048013"/>
    <lineage>
        <taxon>Bacteria</taxon>
        <taxon>Pseudomonadati</taxon>
        <taxon>Bacteroidota</taxon>
        <taxon>Cytophagia</taxon>
        <taxon>Cytophagales</taxon>
        <taxon>Rhodocytophagaceae</taxon>
        <taxon>Xanthocytophaga</taxon>
    </lineage>
</organism>
<keyword evidence="2" id="KW-0328">Glycosyltransferase</keyword>
<dbReference type="Pfam" id="PF00535">
    <property type="entry name" value="Glycos_transf_2"/>
    <property type="match status" value="2"/>
</dbReference>
<protein>
    <submittedName>
        <fullName evidence="2">Glycosyltransferase</fullName>
        <ecNumber evidence="2">2.4.-.-</ecNumber>
    </submittedName>
</protein>
<evidence type="ECO:0000313" key="2">
    <source>
        <dbReference type="EMBL" id="MDJ1491711.1"/>
    </source>
</evidence>
<dbReference type="EMBL" id="JASJOT010000001">
    <property type="protein sequence ID" value="MDJ1491711.1"/>
    <property type="molecule type" value="Genomic_DNA"/>
</dbReference>
<reference evidence="2 3" key="1">
    <citation type="submission" date="2023-05" db="EMBL/GenBank/DDBJ databases">
        <authorList>
            <person name="Zhang X."/>
        </authorList>
    </citation>
    <scope>NUCLEOTIDE SEQUENCE [LARGE SCALE GENOMIC DNA]</scope>
    <source>
        <strain evidence="2 3">DM2B3-1</strain>
    </source>
</reference>
<accession>A0ABT7CDC6</accession>
<proteinExistence type="predicted"/>
<dbReference type="Gene3D" id="3.90.550.10">
    <property type="entry name" value="Spore Coat Polysaccharide Biosynthesis Protein SpsA, Chain A"/>
    <property type="match status" value="1"/>
</dbReference>
<feature type="domain" description="Glycosyltransferase 2-like" evidence="1">
    <location>
        <begin position="8"/>
        <end position="58"/>
    </location>
</feature>
<gene>
    <name evidence="2" type="ORF">QNI19_02135</name>
</gene>
<feature type="domain" description="Glycosyltransferase 2-like" evidence="1">
    <location>
        <begin position="85"/>
        <end position="169"/>
    </location>
</feature>
<dbReference type="InterPro" id="IPR001173">
    <property type="entry name" value="Glyco_trans_2-like"/>
</dbReference>
<evidence type="ECO:0000259" key="1">
    <source>
        <dbReference type="Pfam" id="PF00535"/>
    </source>
</evidence>
<dbReference type="PANTHER" id="PTHR22916:SF3">
    <property type="entry name" value="UDP-GLCNAC:BETAGAL BETA-1,3-N-ACETYLGLUCOSAMINYLTRANSFERASE-LIKE PROTEIN 1"/>
    <property type="match status" value="1"/>
</dbReference>
<dbReference type="SUPFAM" id="SSF53448">
    <property type="entry name" value="Nucleotide-diphospho-sugar transferases"/>
    <property type="match status" value="1"/>
</dbReference>
<dbReference type="EC" id="2.4.-.-" evidence="2"/>